<dbReference type="Gene3D" id="3.40.50.2300">
    <property type="match status" value="1"/>
</dbReference>
<feature type="domain" description="Response regulatory" evidence="9">
    <location>
        <begin position="1434"/>
        <end position="1579"/>
    </location>
</feature>
<feature type="region of interest" description="Disordered" evidence="7">
    <location>
        <begin position="223"/>
        <end position="317"/>
    </location>
</feature>
<evidence type="ECO:0000256" key="4">
    <source>
        <dbReference type="ARBA" id="ARBA00022679"/>
    </source>
</evidence>
<feature type="compositionally biased region" description="Basic and acidic residues" evidence="7">
    <location>
        <begin position="223"/>
        <end position="241"/>
    </location>
</feature>
<feature type="compositionally biased region" description="Polar residues" evidence="7">
    <location>
        <begin position="1305"/>
        <end position="1334"/>
    </location>
</feature>
<dbReference type="Pfam" id="PF00512">
    <property type="entry name" value="HisKA"/>
    <property type="match status" value="1"/>
</dbReference>
<evidence type="ECO:0000256" key="7">
    <source>
        <dbReference type="SAM" id="MobiDB-lite"/>
    </source>
</evidence>
<dbReference type="Gene3D" id="3.30.565.10">
    <property type="entry name" value="Histidine kinase-like ATPase, C-terminal domain"/>
    <property type="match status" value="1"/>
</dbReference>
<dbReference type="Pfam" id="PF00072">
    <property type="entry name" value="Response_reg"/>
    <property type="match status" value="1"/>
</dbReference>
<keyword evidence="3 6" id="KW-0597">Phosphoprotein</keyword>
<dbReference type="InterPro" id="IPR036097">
    <property type="entry name" value="HisK_dim/P_sf"/>
</dbReference>
<feature type="region of interest" description="Disordered" evidence="7">
    <location>
        <begin position="1507"/>
        <end position="1529"/>
    </location>
</feature>
<evidence type="ECO:0000256" key="1">
    <source>
        <dbReference type="ARBA" id="ARBA00000085"/>
    </source>
</evidence>
<comment type="catalytic activity">
    <reaction evidence="1">
        <text>ATP + protein L-histidine = ADP + protein N-phospho-L-histidine.</text>
        <dbReference type="EC" id="2.7.13.3"/>
    </reaction>
</comment>
<feature type="compositionally biased region" description="Polar residues" evidence="7">
    <location>
        <begin position="648"/>
        <end position="667"/>
    </location>
</feature>
<name>A0A4T0FY79_9BASI</name>
<dbReference type="EMBL" id="SPNW01000001">
    <property type="protein sequence ID" value="TIA93661.1"/>
    <property type="molecule type" value="Genomic_DNA"/>
</dbReference>
<dbReference type="InterPro" id="IPR003018">
    <property type="entry name" value="GAF"/>
</dbReference>
<comment type="caution">
    <text evidence="10">The sequence shown here is derived from an EMBL/GenBank/DDBJ whole genome shotgun (WGS) entry which is preliminary data.</text>
</comment>
<gene>
    <name evidence="10" type="ORF">E3P99_00088</name>
</gene>
<evidence type="ECO:0000256" key="5">
    <source>
        <dbReference type="ARBA" id="ARBA00022777"/>
    </source>
</evidence>
<evidence type="ECO:0000313" key="10">
    <source>
        <dbReference type="EMBL" id="TIA93661.1"/>
    </source>
</evidence>
<keyword evidence="4" id="KW-0808">Transferase</keyword>
<accession>A0A4T0FY79</accession>
<feature type="domain" description="Histidine kinase" evidence="8">
    <location>
        <begin position="823"/>
        <end position="1088"/>
    </location>
</feature>
<dbReference type="Proteomes" id="UP000310189">
    <property type="component" value="Unassembled WGS sequence"/>
</dbReference>
<dbReference type="SUPFAM" id="SSF55781">
    <property type="entry name" value="GAF domain-like"/>
    <property type="match status" value="1"/>
</dbReference>
<evidence type="ECO:0000259" key="9">
    <source>
        <dbReference type="PROSITE" id="PS50110"/>
    </source>
</evidence>
<evidence type="ECO:0000256" key="3">
    <source>
        <dbReference type="ARBA" id="ARBA00022553"/>
    </source>
</evidence>
<keyword evidence="11" id="KW-1185">Reference proteome</keyword>
<dbReference type="InterPro" id="IPR036890">
    <property type="entry name" value="HATPase_C_sf"/>
</dbReference>
<feature type="region of interest" description="Disordered" evidence="7">
    <location>
        <begin position="1238"/>
        <end position="1373"/>
    </location>
</feature>
<feature type="compositionally biased region" description="Low complexity" evidence="7">
    <location>
        <begin position="171"/>
        <end position="184"/>
    </location>
</feature>
<dbReference type="GO" id="GO:0009927">
    <property type="term" value="F:histidine phosphotransfer kinase activity"/>
    <property type="evidence" value="ECO:0007669"/>
    <property type="project" value="TreeGrafter"/>
</dbReference>
<feature type="region of interest" description="Disordered" evidence="7">
    <location>
        <begin position="638"/>
        <end position="689"/>
    </location>
</feature>
<dbReference type="Pfam" id="PF02518">
    <property type="entry name" value="HATPase_c"/>
    <property type="match status" value="1"/>
</dbReference>
<dbReference type="SMART" id="SM00448">
    <property type="entry name" value="REC"/>
    <property type="match status" value="1"/>
</dbReference>
<feature type="compositionally biased region" description="Basic and acidic residues" evidence="7">
    <location>
        <begin position="1511"/>
        <end position="1520"/>
    </location>
</feature>
<dbReference type="Gene3D" id="1.10.287.130">
    <property type="match status" value="1"/>
</dbReference>
<dbReference type="SMART" id="SM00388">
    <property type="entry name" value="HisKA"/>
    <property type="match status" value="1"/>
</dbReference>
<dbReference type="Pfam" id="PF01590">
    <property type="entry name" value="GAF"/>
    <property type="match status" value="1"/>
</dbReference>
<dbReference type="FunFam" id="1.10.287.130:FF:000023">
    <property type="entry name" value="Sensor histidine kinase/response regulator, putative"/>
    <property type="match status" value="1"/>
</dbReference>
<dbReference type="CDD" id="cd00082">
    <property type="entry name" value="HisKA"/>
    <property type="match status" value="1"/>
</dbReference>
<evidence type="ECO:0000256" key="6">
    <source>
        <dbReference type="PROSITE-ProRule" id="PRU00169"/>
    </source>
</evidence>
<feature type="compositionally biased region" description="Low complexity" evidence="7">
    <location>
        <begin position="1353"/>
        <end position="1367"/>
    </location>
</feature>
<dbReference type="SUPFAM" id="SSF47384">
    <property type="entry name" value="Homodimeric domain of signal transducing histidine kinase"/>
    <property type="match status" value="1"/>
</dbReference>
<feature type="compositionally biased region" description="Polar residues" evidence="7">
    <location>
        <begin position="148"/>
        <end position="170"/>
    </location>
</feature>
<organism evidence="10 11">
    <name type="scientific">Wallemia hederae</name>
    <dbReference type="NCBI Taxonomy" id="1540922"/>
    <lineage>
        <taxon>Eukaryota</taxon>
        <taxon>Fungi</taxon>
        <taxon>Dikarya</taxon>
        <taxon>Basidiomycota</taxon>
        <taxon>Wallemiomycotina</taxon>
        <taxon>Wallemiomycetes</taxon>
        <taxon>Wallemiales</taxon>
        <taxon>Wallemiaceae</taxon>
        <taxon>Wallemia</taxon>
    </lineage>
</organism>
<feature type="region of interest" description="Disordered" evidence="7">
    <location>
        <begin position="1"/>
        <end position="38"/>
    </location>
</feature>
<feature type="compositionally biased region" description="Polar residues" evidence="7">
    <location>
        <begin position="1279"/>
        <end position="1293"/>
    </location>
</feature>
<dbReference type="PRINTS" id="PR00344">
    <property type="entry name" value="BCTRLSENSOR"/>
</dbReference>
<dbReference type="SMART" id="SM00387">
    <property type="entry name" value="HATPase_c"/>
    <property type="match status" value="1"/>
</dbReference>
<feature type="compositionally biased region" description="Polar residues" evidence="7">
    <location>
        <begin position="292"/>
        <end position="309"/>
    </location>
</feature>
<evidence type="ECO:0000259" key="8">
    <source>
        <dbReference type="PROSITE" id="PS50109"/>
    </source>
</evidence>
<feature type="region of interest" description="Disordered" evidence="7">
    <location>
        <begin position="128"/>
        <end position="184"/>
    </location>
</feature>
<keyword evidence="5" id="KW-0418">Kinase</keyword>
<dbReference type="InterPro" id="IPR029016">
    <property type="entry name" value="GAF-like_dom_sf"/>
</dbReference>
<dbReference type="CDD" id="cd17546">
    <property type="entry name" value="REC_hyHK_CKI1_RcsC-like"/>
    <property type="match status" value="1"/>
</dbReference>
<evidence type="ECO:0000313" key="11">
    <source>
        <dbReference type="Proteomes" id="UP000310189"/>
    </source>
</evidence>
<dbReference type="EC" id="2.7.13.3" evidence="2"/>
<dbReference type="InterPro" id="IPR011006">
    <property type="entry name" value="CheY-like_superfamily"/>
</dbReference>
<dbReference type="PANTHER" id="PTHR43047">
    <property type="entry name" value="TWO-COMPONENT HISTIDINE PROTEIN KINASE"/>
    <property type="match status" value="1"/>
</dbReference>
<sequence length="1593" mass="174712">MGTSGRDLRNLSHPDHHSHPSKPPKPPSTNPASSANKDKREFGAEKMQRTSLTLCTAYLPHLFTGNTANADDEHALNADDYDWAMFMSAYAAGRWDPFEIPRPPLKSTSASLSMDSRRTYSAHRALDKIDRLSTTRRRSSINEGDIPTTPSNLLDPQSPSHTTPKSGQITQSAPMSQAASNAPNNASALETSIYPINLSSAQHTSAYGPDLAVQVATHSLVHSDEKAKHTFKGIEKDDDRPSSAPDASQKRSLPSQGGKPASPGYFDYASPKLQPQSAPTAPARANERHYSFESSISTDTSTPTNSRPQFLNREDSDRTVMNEPAFSQQPDFDVDRLTQAFDSQGIRSTSPSATSPSAKALPVEMNTIIDSIPSRLSSDRIQQLAEQQFDELSYLVPPLPLNEDARRKELFKFDLLRGTPDLSLDRILHLVKLVFQTKCVVISLVNGDTVLLKAHTGYEEMFETDVRAQEPRNTALSSHAILQQNDEPLVSLDLTKDWRFSKNPSFSPKAKFYAAAPIRTYNGYNIGALALIDSQPRTEFTPRQRHTLKEFAAIVLREMELWRDKCQMRTRDLIQSSMEQFNRDILEMNSAGNAKSSNPSDMQKVYDKAAKLIKDTLGVEGALVLDISQFEVAESLGDDNELYMPDPITQTSQREAPSRTNSSTNMNLLERRSKSQSQRPQLARGDTNDTYTRSIPILAAAEDGPQPLSRHQPVSEENAEKLAWFLKRNPDGYIFDYGLIPGVFRQFVGVKEKYGMAIVPIFNLSNDKDGPFALLVAYTGDRKLLLEGYEIQFLRAMGVIILSAVLKERILLADKAKQNFISNISHELRTPLHGILAAAELLQDTELDEVQVEFLDTVKACGRSLSETLNHVLDFTKLSGSNTSAGVERGIKLSKVNLKSLVEEAVESTIIGYRGKFAASNEGLGDIYAPPSSSSASSPSLTSQKIDQVSKTVPVEILVDVQFRSNWNCKCEKAGLRRVLQNLVGNSQKFTKHGYILVVLREAPHSPGAKKIPVELSVIDTGKGMSKSFLDSQVFQPFSQEDPLQAGTGLGLAIVSSIIKSPSVNGQIDIRSREDFGTEIKLTIPVEIIEDSETMERTSSNEGVVEKLGFSPSWKLKVSLHGFDTATAGGQALYNVTCNYLQNWLGLDCVESTAQNDYRGDILVLNEKQDILLSLIEKRDARKPIVLISSSRADKQLYSAKVEYERLGGIARIMYKPAGPTKFDSVLLTLVDNLGQRTGQHRNEKRFAGNVDHLGRTLPMPSPAESSGSNRSDYFGDGSHSTGSPGGNSTSLENWKDSTPEFLSPSDQRIPSTESLMSIQRRNSEKSAPSSATLPTRPGMAPRSVTFHNAPGSSHSSSYSTSNSSGSIHQLNHNRSVSGSWTAFASNARDTQGGTYNSSSPSTPGSTISISGAGAILKTSTENEPVKAHGQPFRVLCVDDNAINLNLLTKFLKKKGCEYVEATDGKQAVDIVKSNVSGYFSVILMDVSMPVMDGLEATMEIRKVEHQRRKEMREGRDKSAPRSYLSAKEGEVTPPAKIFALTGLAAKEDRRRAFGAGVDGYLIKPASFKSLDLLLSRIGVSKQAPAPTPPTTH</sequence>
<dbReference type="PROSITE" id="PS50110">
    <property type="entry name" value="RESPONSE_REGULATORY"/>
    <property type="match status" value="1"/>
</dbReference>
<dbReference type="Gene3D" id="3.30.450.40">
    <property type="match status" value="1"/>
</dbReference>
<protein>
    <recommendedName>
        <fullName evidence="2">histidine kinase</fullName>
        <ecNumber evidence="2">2.7.13.3</ecNumber>
    </recommendedName>
</protein>
<feature type="modified residue" description="4-aspartylphosphate" evidence="6">
    <location>
        <position position="1486"/>
    </location>
</feature>
<dbReference type="SUPFAM" id="SSF52172">
    <property type="entry name" value="CheY-like"/>
    <property type="match status" value="1"/>
</dbReference>
<dbReference type="SUPFAM" id="SSF55874">
    <property type="entry name" value="ATPase domain of HSP90 chaperone/DNA topoisomerase II/histidine kinase"/>
    <property type="match status" value="1"/>
</dbReference>
<dbReference type="PANTHER" id="PTHR43047:SF72">
    <property type="entry name" value="OSMOSENSING HISTIDINE PROTEIN KINASE SLN1"/>
    <property type="match status" value="1"/>
</dbReference>
<dbReference type="InterPro" id="IPR003661">
    <property type="entry name" value="HisK_dim/P_dom"/>
</dbReference>
<reference evidence="10 11" key="1">
    <citation type="submission" date="2019-03" db="EMBL/GenBank/DDBJ databases">
        <title>Sequencing 23 genomes of Wallemia ichthyophaga.</title>
        <authorList>
            <person name="Gostincar C."/>
        </authorList>
    </citation>
    <scope>NUCLEOTIDE SEQUENCE [LARGE SCALE GENOMIC DNA]</scope>
    <source>
        <strain evidence="10 11">EXF-5753</strain>
    </source>
</reference>
<dbReference type="InterPro" id="IPR005467">
    <property type="entry name" value="His_kinase_dom"/>
</dbReference>
<feature type="compositionally biased region" description="Basic and acidic residues" evidence="7">
    <location>
        <begin position="1"/>
        <end position="18"/>
    </location>
</feature>
<dbReference type="InterPro" id="IPR004358">
    <property type="entry name" value="Sig_transdc_His_kin-like_C"/>
</dbReference>
<dbReference type="OrthoDB" id="21225at2759"/>
<dbReference type="InterPro" id="IPR003594">
    <property type="entry name" value="HATPase_dom"/>
</dbReference>
<evidence type="ECO:0000256" key="2">
    <source>
        <dbReference type="ARBA" id="ARBA00012438"/>
    </source>
</evidence>
<dbReference type="GO" id="GO:0000155">
    <property type="term" value="F:phosphorelay sensor kinase activity"/>
    <property type="evidence" value="ECO:0007669"/>
    <property type="project" value="InterPro"/>
</dbReference>
<dbReference type="GO" id="GO:0005886">
    <property type="term" value="C:plasma membrane"/>
    <property type="evidence" value="ECO:0007669"/>
    <property type="project" value="TreeGrafter"/>
</dbReference>
<dbReference type="PROSITE" id="PS50109">
    <property type="entry name" value="HIS_KIN"/>
    <property type="match status" value="1"/>
</dbReference>
<dbReference type="InterPro" id="IPR001789">
    <property type="entry name" value="Sig_transdc_resp-reg_receiver"/>
</dbReference>
<proteinExistence type="predicted"/>